<dbReference type="AlphaFoldDB" id="A0A443S122"/>
<proteinExistence type="predicted"/>
<dbReference type="InterPro" id="IPR032190">
    <property type="entry name" value="NPC1_N"/>
</dbReference>
<dbReference type="GO" id="GO:0042632">
    <property type="term" value="P:cholesterol homeostasis"/>
    <property type="evidence" value="ECO:0007669"/>
    <property type="project" value="TreeGrafter"/>
</dbReference>
<dbReference type="GO" id="GO:0015918">
    <property type="term" value="P:sterol transport"/>
    <property type="evidence" value="ECO:0007669"/>
    <property type="project" value="TreeGrafter"/>
</dbReference>
<dbReference type="PANTHER" id="PTHR45727">
    <property type="entry name" value="NPC INTRACELLULAR CHOLESTEROL TRANSPORTER 1"/>
    <property type="match status" value="1"/>
</dbReference>
<dbReference type="GO" id="GO:0005886">
    <property type="term" value="C:plasma membrane"/>
    <property type="evidence" value="ECO:0007669"/>
    <property type="project" value="TreeGrafter"/>
</dbReference>
<gene>
    <name evidence="2" type="ORF">B4U80_04930</name>
</gene>
<dbReference type="Proteomes" id="UP000288716">
    <property type="component" value="Unassembled WGS sequence"/>
</dbReference>
<accession>A0A443S122</accession>
<evidence type="ECO:0000259" key="1">
    <source>
        <dbReference type="Pfam" id="PF16414"/>
    </source>
</evidence>
<dbReference type="EMBL" id="NCKV01013150">
    <property type="protein sequence ID" value="RWS21219.1"/>
    <property type="molecule type" value="Genomic_DNA"/>
</dbReference>
<dbReference type="VEuPathDB" id="VectorBase:LDEU010821"/>
<sequence>MCDKKGFGPVPCAFTGAPDPLTDDEAKAAMKEMCPHLASEAALCCDKDQILEMRSSFEIYGLFLKKCPSCFLNYQKIFCHLYCSPKQNTFAKVLNTTKSEEGKDQIQEIDYFVHNDFVKGIYESCKGVTRFGLKIIDVFCKPWSAEKCNQERMLKYLGADDEHLGHHPFQIDFVFTDKPTYTLGSETFTAANEMTYKCSESANGQPKCECAHCKAAC</sequence>
<evidence type="ECO:0000313" key="2">
    <source>
        <dbReference type="EMBL" id="RWS21219.1"/>
    </source>
</evidence>
<protein>
    <submittedName>
        <fullName evidence="2">Niemann-Pick C1 protein-like protein</fullName>
    </submittedName>
</protein>
<name>A0A443S122_9ACAR</name>
<organism evidence="2 3">
    <name type="scientific">Leptotrombidium deliense</name>
    <dbReference type="NCBI Taxonomy" id="299467"/>
    <lineage>
        <taxon>Eukaryota</taxon>
        <taxon>Metazoa</taxon>
        <taxon>Ecdysozoa</taxon>
        <taxon>Arthropoda</taxon>
        <taxon>Chelicerata</taxon>
        <taxon>Arachnida</taxon>
        <taxon>Acari</taxon>
        <taxon>Acariformes</taxon>
        <taxon>Trombidiformes</taxon>
        <taxon>Prostigmata</taxon>
        <taxon>Anystina</taxon>
        <taxon>Parasitengona</taxon>
        <taxon>Trombiculoidea</taxon>
        <taxon>Trombiculidae</taxon>
        <taxon>Leptotrombidium</taxon>
    </lineage>
</organism>
<comment type="caution">
    <text evidence="2">The sequence shown here is derived from an EMBL/GenBank/DDBJ whole genome shotgun (WGS) entry which is preliminary data.</text>
</comment>
<dbReference type="OrthoDB" id="6510177at2759"/>
<dbReference type="GO" id="GO:0030299">
    <property type="term" value="P:intestinal cholesterol absorption"/>
    <property type="evidence" value="ECO:0007669"/>
    <property type="project" value="TreeGrafter"/>
</dbReference>
<feature type="domain" description="Niemann-Pick C1 N-terminal" evidence="1">
    <location>
        <begin position="8"/>
        <end position="217"/>
    </location>
</feature>
<dbReference type="Pfam" id="PF16414">
    <property type="entry name" value="NPC1_N"/>
    <property type="match status" value="1"/>
</dbReference>
<dbReference type="STRING" id="299467.A0A443S122"/>
<dbReference type="GO" id="GO:0015485">
    <property type="term" value="F:cholesterol binding"/>
    <property type="evidence" value="ECO:0007669"/>
    <property type="project" value="TreeGrafter"/>
</dbReference>
<dbReference type="PANTHER" id="PTHR45727:SF2">
    <property type="entry name" value="NPC INTRACELLULAR CHOLESTEROL TRANSPORTER 1"/>
    <property type="match status" value="1"/>
</dbReference>
<keyword evidence="3" id="KW-1185">Reference proteome</keyword>
<evidence type="ECO:0000313" key="3">
    <source>
        <dbReference type="Proteomes" id="UP000288716"/>
    </source>
</evidence>
<reference evidence="2 3" key="1">
    <citation type="journal article" date="2018" name="Gigascience">
        <title>Genomes of trombidid mites reveal novel predicted allergens and laterally-transferred genes associated with secondary metabolism.</title>
        <authorList>
            <person name="Dong X."/>
            <person name="Chaisiri K."/>
            <person name="Xia D."/>
            <person name="Armstrong S.D."/>
            <person name="Fang Y."/>
            <person name="Donnelly M.J."/>
            <person name="Kadowaki T."/>
            <person name="McGarry J.W."/>
            <person name="Darby A.C."/>
            <person name="Makepeace B.L."/>
        </authorList>
    </citation>
    <scope>NUCLEOTIDE SEQUENCE [LARGE SCALE GENOMIC DNA]</scope>
    <source>
        <strain evidence="2">UoL-UT</strain>
    </source>
</reference>